<evidence type="ECO:0000259" key="6">
    <source>
        <dbReference type="Pfam" id="PF04542"/>
    </source>
</evidence>
<dbReference type="InterPro" id="IPR007627">
    <property type="entry name" value="RNA_pol_sigma70_r2"/>
</dbReference>
<dbReference type="InterPro" id="IPR014284">
    <property type="entry name" value="RNA_pol_sigma-70_dom"/>
</dbReference>
<evidence type="ECO:0000259" key="7">
    <source>
        <dbReference type="Pfam" id="PF08281"/>
    </source>
</evidence>
<comment type="similarity">
    <text evidence="1">Belongs to the sigma-70 factor family. ECF subfamily.</text>
</comment>
<dbReference type="RefSeq" id="WP_212506892.1">
    <property type="nucleotide sequence ID" value="NZ_CP060696.1"/>
</dbReference>
<dbReference type="Gene3D" id="1.10.1740.10">
    <property type="match status" value="1"/>
</dbReference>
<proteinExistence type="inferred from homology"/>
<evidence type="ECO:0000313" key="8">
    <source>
        <dbReference type="EMBL" id="QNO17828.1"/>
    </source>
</evidence>
<name>A0A7G9WGL6_9FIRM</name>
<keyword evidence="4" id="KW-0238">DNA-binding</keyword>
<evidence type="ECO:0000256" key="3">
    <source>
        <dbReference type="ARBA" id="ARBA00023082"/>
    </source>
</evidence>
<dbReference type="Gene3D" id="1.10.10.10">
    <property type="entry name" value="Winged helix-like DNA-binding domain superfamily/Winged helix DNA-binding domain"/>
    <property type="match status" value="1"/>
</dbReference>
<keyword evidence="9" id="KW-1185">Reference proteome</keyword>
<dbReference type="PANTHER" id="PTHR43133:SF8">
    <property type="entry name" value="RNA POLYMERASE SIGMA FACTOR HI_1459-RELATED"/>
    <property type="match status" value="1"/>
</dbReference>
<dbReference type="GO" id="GO:0003677">
    <property type="term" value="F:DNA binding"/>
    <property type="evidence" value="ECO:0007669"/>
    <property type="project" value="UniProtKB-KW"/>
</dbReference>
<accession>A0A7G9WGL6</accession>
<dbReference type="Pfam" id="PF08281">
    <property type="entry name" value="Sigma70_r4_2"/>
    <property type="match status" value="1"/>
</dbReference>
<dbReference type="InterPro" id="IPR036388">
    <property type="entry name" value="WH-like_DNA-bd_sf"/>
</dbReference>
<keyword evidence="3" id="KW-0731">Sigma factor</keyword>
<feature type="domain" description="RNA polymerase sigma-70 region 2" evidence="6">
    <location>
        <begin position="21"/>
        <end position="85"/>
    </location>
</feature>
<dbReference type="NCBIfam" id="TIGR02937">
    <property type="entry name" value="sigma70-ECF"/>
    <property type="match status" value="1"/>
</dbReference>
<dbReference type="GO" id="GO:0006352">
    <property type="term" value="P:DNA-templated transcription initiation"/>
    <property type="evidence" value="ECO:0007669"/>
    <property type="project" value="InterPro"/>
</dbReference>
<evidence type="ECO:0000256" key="4">
    <source>
        <dbReference type="ARBA" id="ARBA00023125"/>
    </source>
</evidence>
<dbReference type="KEGG" id="caml:H6X83_13035"/>
<dbReference type="SUPFAM" id="SSF88659">
    <property type="entry name" value="Sigma3 and sigma4 domains of RNA polymerase sigma factors"/>
    <property type="match status" value="1"/>
</dbReference>
<dbReference type="Pfam" id="PF04542">
    <property type="entry name" value="Sigma70_r2"/>
    <property type="match status" value="1"/>
</dbReference>
<evidence type="ECO:0000256" key="2">
    <source>
        <dbReference type="ARBA" id="ARBA00023015"/>
    </source>
</evidence>
<evidence type="ECO:0000313" key="9">
    <source>
        <dbReference type="Proteomes" id="UP000516046"/>
    </source>
</evidence>
<evidence type="ECO:0000256" key="5">
    <source>
        <dbReference type="ARBA" id="ARBA00023163"/>
    </source>
</evidence>
<gene>
    <name evidence="8" type="ORF">H6X83_13035</name>
</gene>
<keyword evidence="2" id="KW-0805">Transcription regulation</keyword>
<dbReference type="InterPro" id="IPR013249">
    <property type="entry name" value="RNA_pol_sigma70_r4_t2"/>
</dbReference>
<dbReference type="InterPro" id="IPR039425">
    <property type="entry name" value="RNA_pol_sigma-70-like"/>
</dbReference>
<dbReference type="PANTHER" id="PTHR43133">
    <property type="entry name" value="RNA POLYMERASE ECF-TYPE SIGMA FACTO"/>
    <property type="match status" value="1"/>
</dbReference>
<dbReference type="SUPFAM" id="SSF88946">
    <property type="entry name" value="Sigma2 domain of RNA polymerase sigma factors"/>
    <property type="match status" value="1"/>
</dbReference>
<keyword evidence="5" id="KW-0804">Transcription</keyword>
<dbReference type="CDD" id="cd06171">
    <property type="entry name" value="Sigma70_r4"/>
    <property type="match status" value="1"/>
</dbReference>
<dbReference type="Proteomes" id="UP000516046">
    <property type="component" value="Chromosome"/>
</dbReference>
<protein>
    <submittedName>
        <fullName evidence="8">RNA polymerase sigma factor</fullName>
    </submittedName>
</protein>
<feature type="domain" description="RNA polymerase sigma factor 70 region 4 type 2" evidence="7">
    <location>
        <begin position="113"/>
        <end position="163"/>
    </location>
</feature>
<dbReference type="EMBL" id="CP060696">
    <property type="protein sequence ID" value="QNO17828.1"/>
    <property type="molecule type" value="Genomic_DNA"/>
</dbReference>
<reference evidence="8 9" key="1">
    <citation type="submission" date="2020-08" db="EMBL/GenBank/DDBJ databases">
        <authorList>
            <person name="Ren C."/>
            <person name="Gu Y."/>
            <person name="Xu Y."/>
        </authorList>
    </citation>
    <scope>NUCLEOTIDE SEQUENCE [LARGE SCALE GENOMIC DNA]</scope>
    <source>
        <strain evidence="8 9">LBM18003</strain>
    </source>
</reference>
<sequence length="171" mass="19860">MDDENLIQRIKAGDADAMDQLIQKYYGMVYAYCYRKLGNRNDALDITQETFLHFCRNFDSYAQRGKVKNYLYTIAHNLYVSMLRKGTPIHLEEVKKEVPSNNVETEHFEVVDSIKRALSELPNEQRDVILLRFYQDLKIKDIARITGSGLSVTKYRLSQGVKAIKKLMKGD</sequence>
<dbReference type="GO" id="GO:0016987">
    <property type="term" value="F:sigma factor activity"/>
    <property type="evidence" value="ECO:0007669"/>
    <property type="project" value="UniProtKB-KW"/>
</dbReference>
<evidence type="ECO:0000256" key="1">
    <source>
        <dbReference type="ARBA" id="ARBA00010641"/>
    </source>
</evidence>
<dbReference type="InterPro" id="IPR013324">
    <property type="entry name" value="RNA_pol_sigma_r3/r4-like"/>
</dbReference>
<dbReference type="InterPro" id="IPR013325">
    <property type="entry name" value="RNA_pol_sigma_r2"/>
</dbReference>
<organism evidence="8 9">
    <name type="scientific">Caproicibacterium amylolyticum</name>
    <dbReference type="NCBI Taxonomy" id="2766537"/>
    <lineage>
        <taxon>Bacteria</taxon>
        <taxon>Bacillati</taxon>
        <taxon>Bacillota</taxon>
        <taxon>Clostridia</taxon>
        <taxon>Eubacteriales</taxon>
        <taxon>Oscillospiraceae</taxon>
        <taxon>Caproicibacterium</taxon>
    </lineage>
</organism>
<dbReference type="AlphaFoldDB" id="A0A7G9WGL6"/>